<proteinExistence type="predicted"/>
<reference evidence="1" key="1">
    <citation type="submission" date="2021-05" db="EMBL/GenBank/DDBJ databases">
        <authorList>
            <person name="Pan Q."/>
            <person name="Jouanno E."/>
            <person name="Zahm M."/>
            <person name="Klopp C."/>
            <person name="Cabau C."/>
            <person name="Louis A."/>
            <person name="Berthelot C."/>
            <person name="Parey E."/>
            <person name="Roest Crollius H."/>
            <person name="Montfort J."/>
            <person name="Robinson-Rechavi M."/>
            <person name="Bouchez O."/>
            <person name="Lampietro C."/>
            <person name="Lopez Roques C."/>
            <person name="Donnadieu C."/>
            <person name="Postlethwait J."/>
            <person name="Bobe J."/>
            <person name="Dillon D."/>
            <person name="Chandos A."/>
            <person name="von Hippel F."/>
            <person name="Guiguen Y."/>
        </authorList>
    </citation>
    <scope>NUCLEOTIDE SEQUENCE</scope>
    <source>
        <strain evidence="1">YG-Jan2019</strain>
    </source>
</reference>
<accession>A0ACC2F8F7</accession>
<comment type="caution">
    <text evidence="1">The sequence shown here is derived from an EMBL/GenBank/DDBJ whole genome shotgun (WGS) entry which is preliminary data.</text>
</comment>
<dbReference type="Proteomes" id="UP001157502">
    <property type="component" value="Chromosome 32"/>
</dbReference>
<keyword evidence="2" id="KW-1185">Reference proteome</keyword>
<organism evidence="1 2">
    <name type="scientific">Dallia pectoralis</name>
    <name type="common">Alaska blackfish</name>
    <dbReference type="NCBI Taxonomy" id="75939"/>
    <lineage>
        <taxon>Eukaryota</taxon>
        <taxon>Metazoa</taxon>
        <taxon>Chordata</taxon>
        <taxon>Craniata</taxon>
        <taxon>Vertebrata</taxon>
        <taxon>Euteleostomi</taxon>
        <taxon>Actinopterygii</taxon>
        <taxon>Neopterygii</taxon>
        <taxon>Teleostei</taxon>
        <taxon>Protacanthopterygii</taxon>
        <taxon>Esociformes</taxon>
        <taxon>Umbridae</taxon>
        <taxon>Dallia</taxon>
    </lineage>
</organism>
<dbReference type="EMBL" id="CM055759">
    <property type="protein sequence ID" value="KAJ7987666.1"/>
    <property type="molecule type" value="Genomic_DNA"/>
</dbReference>
<gene>
    <name evidence="1" type="ORF">DPEC_G00328840</name>
</gene>
<name>A0ACC2F8F7_DALPE</name>
<evidence type="ECO:0000313" key="1">
    <source>
        <dbReference type="EMBL" id="KAJ7987666.1"/>
    </source>
</evidence>
<sequence>MEMEVEKWGGRGASRMGLHVVYCLASQGPLSGPLHPAFSGISTRHAKPNSLCAHPRPHSLCDVEGRTTPRSQMGALFQGLPRSPASQPPGLGGLASACDRCRAHCVMACFCSASDVPGGGAVAFTLFHVNALIVEKPARGYVFGPGASRPDRELTGPALGPARATSTQPAHLEPLFSPFVSSATAALN</sequence>
<protein>
    <submittedName>
        <fullName evidence="1">Uncharacterized protein</fullName>
    </submittedName>
</protein>
<evidence type="ECO:0000313" key="2">
    <source>
        <dbReference type="Proteomes" id="UP001157502"/>
    </source>
</evidence>